<feature type="region of interest" description="Disordered" evidence="1">
    <location>
        <begin position="201"/>
        <end position="221"/>
    </location>
</feature>
<accession>V2WSC7</accession>
<feature type="region of interest" description="Disordered" evidence="1">
    <location>
        <begin position="62"/>
        <end position="81"/>
    </location>
</feature>
<dbReference type="OrthoDB" id="3061923at2759"/>
<evidence type="ECO:0000313" key="3">
    <source>
        <dbReference type="EMBL" id="ESK83451.1"/>
    </source>
</evidence>
<keyword evidence="4" id="KW-1185">Reference proteome</keyword>
<proteinExistence type="predicted"/>
<dbReference type="AlphaFoldDB" id="V2WSC7"/>
<keyword evidence="2" id="KW-1133">Transmembrane helix</keyword>
<name>V2WSC7_MONRO</name>
<protein>
    <submittedName>
        <fullName evidence="3">Uncharacterized protein</fullName>
    </submittedName>
</protein>
<keyword evidence="2" id="KW-0472">Membrane</keyword>
<dbReference type="STRING" id="1381753.V2WSC7"/>
<feature type="compositionally biased region" description="Basic and acidic residues" evidence="1">
    <location>
        <begin position="210"/>
        <end position="221"/>
    </location>
</feature>
<gene>
    <name evidence="3" type="ORF">Moror_15563</name>
</gene>
<dbReference type="KEGG" id="mrr:Moror_15563"/>
<dbReference type="Proteomes" id="UP000017559">
    <property type="component" value="Unassembled WGS sequence"/>
</dbReference>
<reference evidence="3 4" key="1">
    <citation type="journal article" date="2014" name="BMC Genomics">
        <title>Genome and secretome analysis of the hemibiotrophic fungal pathogen, Moniliophthora roreri, which causes frosty pod rot disease of cacao: mechanisms of the biotrophic and necrotrophic phases.</title>
        <authorList>
            <person name="Meinhardt L.W."/>
            <person name="Costa G.G.L."/>
            <person name="Thomazella D.P.T."/>
            <person name="Teixeira P.J.P.L."/>
            <person name="Carazzolle M.F."/>
            <person name="Schuster S.C."/>
            <person name="Carlson J.E."/>
            <person name="Guiltinan M.J."/>
            <person name="Mieczkowski P."/>
            <person name="Farmer A."/>
            <person name="Ramaraj T."/>
            <person name="Crozier J."/>
            <person name="Davis R.E."/>
            <person name="Shao J."/>
            <person name="Melnick R.L."/>
            <person name="Pereira G.A.G."/>
            <person name="Bailey B.A."/>
        </authorList>
    </citation>
    <scope>NUCLEOTIDE SEQUENCE [LARGE SCALE GENOMIC DNA]</scope>
    <source>
        <strain evidence="3 4">MCA 2997</strain>
    </source>
</reference>
<organism evidence="3 4">
    <name type="scientific">Moniliophthora roreri (strain MCA 2997)</name>
    <name type="common">Cocoa frosty pod rot fungus</name>
    <name type="synonym">Crinipellis roreri</name>
    <dbReference type="NCBI Taxonomy" id="1381753"/>
    <lineage>
        <taxon>Eukaryota</taxon>
        <taxon>Fungi</taxon>
        <taxon>Dikarya</taxon>
        <taxon>Basidiomycota</taxon>
        <taxon>Agaricomycotina</taxon>
        <taxon>Agaricomycetes</taxon>
        <taxon>Agaricomycetidae</taxon>
        <taxon>Agaricales</taxon>
        <taxon>Marasmiineae</taxon>
        <taxon>Marasmiaceae</taxon>
        <taxon>Moniliophthora</taxon>
    </lineage>
</organism>
<evidence type="ECO:0000313" key="4">
    <source>
        <dbReference type="Proteomes" id="UP000017559"/>
    </source>
</evidence>
<keyword evidence="2" id="KW-0812">Transmembrane</keyword>
<evidence type="ECO:0000256" key="2">
    <source>
        <dbReference type="SAM" id="Phobius"/>
    </source>
</evidence>
<feature type="region of interest" description="Disordered" evidence="1">
    <location>
        <begin position="299"/>
        <end position="322"/>
    </location>
</feature>
<dbReference type="HOGENOM" id="CLU_495305_0_0_1"/>
<sequence length="550" mass="59438">MRARHIKRSNLVFSPGQVALVQDLSEAPSVTSISGTSQLNITPSSIPSTSITLATLSSSTISSSSSYSTSPSPTPALSYSTSSTSTSHASLSISISSSVLTITAPTATAGTALNLISVIVDNSSQTSSPSPSPSPSPSSPSVPKTNNALRHSPSFYTGIILGIMIIIACMAALVAWYFRVRTRKSRRLKDLAVRVPWARSNSNSSNAFSHGEHDAEKGDAVSLRREQSEKLRLHLDLMGDRDVGEPKRTQSFIEKASSPVKRRALPILSVPSPPPVVYPGSDLRDSLAYPLPRPLLSAPAPAPSPYHPHSNNPYAPHNYQQPEPGYRTRHQAAFQPQFPAEFGTPRESIVQPRFLALNTHKERRRMSDAIEEDEPVEGWTESARKVLGFPPHDQTEEDRYTHIPKRRKGMAGWGQLVDEELHVHQGLGIAENPFEPRSSVVGLGLTPISGSSFLPSLEHLHIPTVAHSGSHGQSPSEYATSVSAYNLYSAAPSTNSSYRSAAPLIIKKKNPSLSVSRASSVASKYSVGSVMTEKEEAAGRALRERWARRV</sequence>
<feature type="region of interest" description="Disordered" evidence="1">
    <location>
        <begin position="124"/>
        <end position="146"/>
    </location>
</feature>
<evidence type="ECO:0000256" key="1">
    <source>
        <dbReference type="SAM" id="MobiDB-lite"/>
    </source>
</evidence>
<dbReference type="EMBL" id="AWSO01001538">
    <property type="protein sequence ID" value="ESK83451.1"/>
    <property type="molecule type" value="Genomic_DNA"/>
</dbReference>
<feature type="compositionally biased region" description="Pro residues" evidence="1">
    <location>
        <begin position="130"/>
        <end position="140"/>
    </location>
</feature>
<feature type="transmembrane region" description="Helical" evidence="2">
    <location>
        <begin position="155"/>
        <end position="178"/>
    </location>
</feature>
<comment type="caution">
    <text evidence="3">The sequence shown here is derived from an EMBL/GenBank/DDBJ whole genome shotgun (WGS) entry which is preliminary data.</text>
</comment>